<sequence>MTNKPNTSPEAVVEALRDSLKEIGRLRQHNQQLASAAHEPIAIVSMGCRFPGGASTPEDFWRLLAEGRDAIGDMPADRGWDVEALYHPDPDHTGTSYVRQGGFLHDAGDFDAEFFGISPREALAMDPQQRLLLETSWEVFERAGIVPGRRPLKAGVFIGSNTQEYASLAGDNPPEGLEGHLGTGSAASIASGRISYTFGLEGPAVTIDTACSSSLVAIHLAAQSLRNGECELALAGGVTLLPNTAPFVELSRQGALSPDGRCKAFADGADGAGWAEGVGVLLLEKLSDARRNGHTVLAVIRGSAVNQDGASSGLTAPNGPSQQRVIRAALANSRLSAADVDAVDAHGTGTKLGDPIEAQALLATYGKEHDAEHPLWLGSVKSNIGHTQAAAGVASVMKMVLGMAHGQLPPTLHAEQPSPYVDWSSGSVRLATGAVEWPRGERVRRAGVSSFGISGTNAHVIVEEAPLPEGEPRQPESPEHSEGSERSEGAETVVPLVVSAKSEAALHAQADALASFLAERPELPLADAGFALATARTHFAHRAAVLGTRREELVQGLRSLARDEPRPEVVRATTAPAGGVVFVFPGQGSQWPAMATRLLQESPVFAASVDEITAVLDPLLDWSVRDVLEQRDGAPSLERIDVVQPVLFTVMLSLAALWKAHGVTPDAVVGHSQGEVCAAVLAGALSLEDGARIIVERSRAWATLSGRGAMASLSLPADQAATLIDGWPARLGIAAVNGPSTVTVSGDPEAIAEILATAEADGIRCRQIPGVDTAGHSPQVDQLRARLLTVLDGVAARDGGEGVTFYSTVTGGALPGRELDAGYWYRNVRETVDFRGTVEALLADGFRTFVELGPHPVLAGALQETAEAAGSAEVAVLGSLRRDQGGRDRFVQSLAEAHTRGVVLDWASVFPGRTGADVELPTYAFQRRRFWLEGGNAGGADVAAAGLDAAGHPLLGAVVALADNDGLVLTGRLSLAAFPWLADHAIDEAVLLPGTAFVELATRAGDAAGCSGIEELALEQPLVLPARGAVRLQLTVAGPDGSGARAFGVYARGDDADSDAPWTRHATGTLLPQAAAPAPSGTLTVWPPEGAEPVDIGGLYGRIAATGIHYGPVFQGLRAAWRRGTDVFAEVRLPEEQHAEAARHTLHPALLDAALHAVGLGTLTDTGDGLVPFLWSGVTLHAAGAPALRVRLSPAGEGVALEVADAAGSPVATVGSLVLRPVPREQLRAAVDPTADALFRIAWTPLAEGTAAGAEAAAVMGAEAGAVMGAEAGDVLGAEAGAVMGADRFGTGLPSLDDVTEQAPQVVLFAPGSAAAEDAVELADAVRTVTVDTLGVLQRWLSEQRYADSRLVVLTRGAVAVDGEDVDDLALAAVWGLVRSAQSENPDRFVLLDLDPASDGPPNAELLAAALASAEPQLAARGERLLAPRLARPTPPQQTAPDQVLDPDGTVLVTGAGTLGGLLARHLVTTHGVRRLVLASRRGADAPGASELIAELAELGAEAVFAACDVADRGALAALLAGIDPAHPLTAVVHTAGALDDGVITSLTPGHMERVLRPKADAAVHLHELTRDLGLSAFVLFSSSASTFGGPGQGNYAAANAFLDALAAHRRAHGLPAQSLAWGFWEQRSDMSGHLDAADVARMARSGAGALTAAQGLALFDACLALDEALLVPSPVDPASLRARPEQVHSLLRGLVRPAPVRRAAAGGTGAQDGGSELVRRLASLAEPERRATLTDLVRAHAATVLGYEDPAPIGAKRSFKELGFESLTAVEFRNRLAAATGLRLPATLVFDYPTPAVLAGHLGEQLLGGCAVPAPAAVARPSGPAEDDPVVIVSMSCRLPGGVRDPEGLWRLVAEERDALSVFPEDRGWDLGALFGADGQGTSYAREGGFLYDAADFDAEFFGISPREALAMDPQQRLLLETAWEAFERAGIDPETVRGSRTGVFVGSMYQDYLLRLHSVPEEAEGYVGTGSASSVVTGRISYTFGLEGPAVTIDTACSSSLVALHLAAQALRSGECEMALAGGVAVMSTADLFAEYSKQQALSPDNRCKAFADGADGTAFAEGVGLLLLERLSDARRNGHTVLAVVRGSAVNQDGASNGLTAPNGPSQQRVIRAALDAAGLGTADVDTVEAHGTGTKLGDPIEAQALLATYGQDSSREHPLWLGSLKSNIGHAQSAAGVAGVIKMVQALRHRVLPRTLHVDAPTTQVDWSEGAVELLTEARPWPETGRAARAAVSSFGISGTNAHVILEQAPAEETSAPEPTDAPNADVSAAPAGVVPLALSAKSEAGLRAQADALASFLAERPGLPLTDIAFALATTRTPFEHRAVVVGEDRGELTEALRALAHEQESLAVVSGRPAAEGGVVFVFPGQGSQWPAMATRLLQESPVFAASVDEITAVLDPLLDWSVRDVLEQRDGAPSLERIDVVQPVLFTVMLSLAALWKTHGVTPDAVVGHSQGEVCAAVLAGALSLEDGARIIVERSRAWATLSGRGAMASLSLPADQAATLIEGWPGRLGIAAVNGPSTVTVSGDPEAIAEILAHCDAAGIRSRQIPGVDTAGHSPQVDQLRERLLAALDTVSAGDGHAGVAFYSTVTGGALPGSQLDAGYWYRNVRETVDFRGTVEALLADGFRTFVELSPHPVLGNSVQENAEATGTAEVAVLGSLRRDQGGRDRFVRSLAEAHTRGVVLDWTALLPERSGRTVELPTYAFQRRRFWLDGAGAGAGDVTSAGLQPGGHPLLGAVLTLPDGEGLLATGRLSVASLPWLADHAIDGTALLPGTGFVELATRAGDLAGCTGIEELTLEMPLVLPAQSAVSIQVALTGESADGSRGFTVHSRPEQATPDTPWTRHATGTLTAAPAPATDDGLTLWPPRDAESVDVSGLYDRFAAGGIHYGPAFTGLHAAWRRGDEVFAEVRLPEEHHSQAAAYALHPALLDAALHTLGIAPLVPGAGEGRNLLPFTWSGVTVHAAAATALRVRLAPDGAGGVRVAVADPTGAPVASVESLVLRPASAQLLEAGRGAAQEALFRIDWSDVPLPQDAADAEGWAVLGTDTLGLTEAIPELEVHTDLDALRESVAAGRVPEAVLVPVTAPTGPNGDTPEGTLPDVPGAVREVTCRVLALLQRWLADPALDAVRLVIVTRGAVAVRDGEEVPDAVCAPVWGLVRSAQSENPDRITLVDVDAAAPADLPRALATGEPQLALRGGQARAFRLARATTGTALDVPAGAAHWRLESTAEGTLDTLGLVERVEPATDELAPHEVRISMRAAGLNFRDALIALGMYPGSGAIVGSEGAGVVLETGSEVTGLAPGDKVMGLFPGAIGTEAVSDFRTVVRMPRGWTFAQAATVPVVFLTAYYGLVDLAGLRRGEKVLVHAAAGGVGMAATQIARHLGAEVYGTASVGKWPVLRALGFDDAHLASSRDTGYEAKFAQATGGEGVDVVLNSLAREFVDASLRLLPRGGRFVEMGKTDVRDAAEVADAFPGVAYRAYDLVEAGPERIQQMLHEVLDLFERGVLSPLPLRAFDVRHAKDAFRYLSQARHIGKMVLTLPRHVDPDGTVLVTGGTGTLGALVARQLAGVHGVRRLLLTSRRGPDAPGAAELVAELAGLGAEATVAACDVTDREAVAALLASIDPAHPLTAIVHSAGDVDDGVIAALDPARVDRVMRPKVDAALHLHELTRDQDLDAFVLFSSSAATFGGPGQGNYAAANAFLDALAQRRRTAGLTGTSLAWGFWAERSELTSALDEADLARLTRGGMAPLSTADGLALFDAGRGHADAVLVPARLDTGRLAGPSGTVPPFLSNLVRTPGGRARAGAATPQQGSATLAERLAALGSTDRDAVLVDLVRTHAATVLGHATADAVQPERAFKELGFDSLTAVELRNRLMAAAGVRLPATLVFDYPTPQTLATHLREQLLPDEPEASAVNSLLADLDQLEAALAAVPADDGDRTTVTQRLQALLAAWHGPADGAAGDGDDLDAATDDELFDLIDGRLEG</sequence>
<evidence type="ECO:0000256" key="8">
    <source>
        <dbReference type="ARBA" id="ARBA00023315"/>
    </source>
</evidence>
<feature type="compositionally biased region" description="Basic and acidic residues" evidence="10">
    <location>
        <begin position="470"/>
        <end position="489"/>
    </location>
</feature>
<dbReference type="InterPro" id="IPR055123">
    <property type="entry name" value="SpnB-like_Rossmann"/>
</dbReference>
<dbReference type="SUPFAM" id="SSF51735">
    <property type="entry name" value="NAD(P)-binding Rossmann-fold domains"/>
    <property type="match status" value="5"/>
</dbReference>
<dbReference type="Gene3D" id="3.90.180.10">
    <property type="entry name" value="Medium-chain alcohol dehydrogenases, catalytic domain"/>
    <property type="match status" value="1"/>
</dbReference>
<feature type="region of interest" description="Disordered" evidence="10">
    <location>
        <begin position="465"/>
        <end position="490"/>
    </location>
</feature>
<dbReference type="InterPro" id="IPR050091">
    <property type="entry name" value="PKS_NRPS_Biosynth_Enz"/>
</dbReference>
<dbReference type="InterPro" id="IPR016036">
    <property type="entry name" value="Malonyl_transacylase_ACP-bd"/>
</dbReference>
<comment type="pathway">
    <text evidence="2">Antibiotic biosynthesis.</text>
</comment>
<dbReference type="InterPro" id="IPR020843">
    <property type="entry name" value="ER"/>
</dbReference>
<dbReference type="Pfam" id="PF08990">
    <property type="entry name" value="Docking"/>
    <property type="match status" value="1"/>
</dbReference>
<dbReference type="Pfam" id="PF00698">
    <property type="entry name" value="Acyl_transf_1"/>
    <property type="match status" value="2"/>
</dbReference>
<dbReference type="STRING" id="1428628.WN71_009190"/>
<evidence type="ECO:0000256" key="1">
    <source>
        <dbReference type="ARBA" id="ARBA00001957"/>
    </source>
</evidence>
<dbReference type="SMART" id="SM00822">
    <property type="entry name" value="PKS_KR"/>
    <property type="match status" value="2"/>
</dbReference>
<dbReference type="CDD" id="cd05195">
    <property type="entry name" value="enoyl_red"/>
    <property type="match status" value="1"/>
</dbReference>
<feature type="region of interest" description="C-terminal hotdog fold" evidence="9">
    <location>
        <begin position="2875"/>
        <end position="3016"/>
    </location>
</feature>
<feature type="region of interest" description="N-terminal hotdog fold" evidence="9">
    <location>
        <begin position="952"/>
        <end position="1077"/>
    </location>
</feature>
<dbReference type="SUPFAM" id="SSF53901">
    <property type="entry name" value="Thiolase-like"/>
    <property type="match status" value="2"/>
</dbReference>
<dbReference type="InterPro" id="IPR013154">
    <property type="entry name" value="ADH-like_N"/>
</dbReference>
<dbReference type="Pfam" id="PF22621">
    <property type="entry name" value="CurL-like_PKS_C"/>
    <property type="match status" value="1"/>
</dbReference>
<evidence type="ECO:0000259" key="13">
    <source>
        <dbReference type="PROSITE" id="PS52019"/>
    </source>
</evidence>
<dbReference type="GO" id="GO:0008270">
    <property type="term" value="F:zinc ion binding"/>
    <property type="evidence" value="ECO:0007669"/>
    <property type="project" value="InterPro"/>
</dbReference>
<dbReference type="CDD" id="cd08956">
    <property type="entry name" value="KR_3_FAS_SDR_x"/>
    <property type="match status" value="2"/>
</dbReference>
<dbReference type="SUPFAM" id="SSF52151">
    <property type="entry name" value="FabD/lysophospholipase-like"/>
    <property type="match status" value="2"/>
</dbReference>
<dbReference type="InterPro" id="IPR049552">
    <property type="entry name" value="PKS_DH_N"/>
</dbReference>
<dbReference type="InterPro" id="IPR015083">
    <property type="entry name" value="NorB/c/GfsB-D-like_docking"/>
</dbReference>
<dbReference type="Pfam" id="PF21089">
    <property type="entry name" value="PKS_DH_N"/>
    <property type="match status" value="2"/>
</dbReference>
<dbReference type="Pfam" id="PF08659">
    <property type="entry name" value="KR"/>
    <property type="match status" value="2"/>
</dbReference>
<dbReference type="InterPro" id="IPR020806">
    <property type="entry name" value="PKS_PP-bd"/>
</dbReference>
<dbReference type="Gene3D" id="3.10.129.110">
    <property type="entry name" value="Polyketide synthase dehydratase"/>
    <property type="match status" value="2"/>
</dbReference>
<keyword evidence="5" id="KW-0808">Transferase</keyword>
<dbReference type="PROSITE" id="PS52004">
    <property type="entry name" value="KS3_2"/>
    <property type="match status" value="2"/>
</dbReference>
<dbReference type="InterPro" id="IPR049551">
    <property type="entry name" value="PKS_DH_C"/>
</dbReference>
<evidence type="ECO:0000313" key="14">
    <source>
        <dbReference type="EMBL" id="OIJ68203.1"/>
    </source>
</evidence>
<dbReference type="Pfam" id="PF14765">
    <property type="entry name" value="PS-DH"/>
    <property type="match status" value="2"/>
</dbReference>
<dbReference type="InterPro" id="IPR036291">
    <property type="entry name" value="NAD(P)-bd_dom_sf"/>
</dbReference>
<feature type="active site" description="Proton donor; for dehydratase activity" evidence="9">
    <location>
        <position position="1152"/>
    </location>
</feature>
<evidence type="ECO:0000313" key="15">
    <source>
        <dbReference type="Proteomes" id="UP000034196"/>
    </source>
</evidence>
<dbReference type="SMART" id="SM00825">
    <property type="entry name" value="PKS_KS"/>
    <property type="match status" value="2"/>
</dbReference>
<dbReference type="InterPro" id="IPR002364">
    <property type="entry name" value="Quin_OxRdtase/zeta-crystal_CS"/>
</dbReference>
<feature type="active site" description="Proton acceptor; for dehydratase activity" evidence="9">
    <location>
        <position position="984"/>
    </location>
</feature>
<dbReference type="Gene3D" id="3.30.70.3290">
    <property type="match status" value="2"/>
</dbReference>
<protein>
    <recommendedName>
        <fullName evidence="16">Beta-ketoacyl synthase</fullName>
    </recommendedName>
</protein>
<dbReference type="FunFam" id="3.40.47.10:FF:000019">
    <property type="entry name" value="Polyketide synthase type I"/>
    <property type="match status" value="2"/>
</dbReference>
<evidence type="ECO:0008006" key="16">
    <source>
        <dbReference type="Google" id="ProtNLM"/>
    </source>
</evidence>
<dbReference type="SMART" id="SM00823">
    <property type="entry name" value="PKS_PP"/>
    <property type="match status" value="2"/>
</dbReference>
<keyword evidence="4" id="KW-0597">Phosphoprotein</keyword>
<dbReference type="SMART" id="SM00827">
    <property type="entry name" value="PKS_AT"/>
    <property type="match status" value="2"/>
</dbReference>
<dbReference type="Pfam" id="PF22953">
    <property type="entry name" value="SpnB_Rossmann"/>
    <property type="match status" value="2"/>
</dbReference>
<name>A0A1J4P0Q7_9ACTN</name>
<dbReference type="InterPro" id="IPR006162">
    <property type="entry name" value="Ppantetheine_attach_site"/>
</dbReference>
<keyword evidence="7" id="KW-0511">Multifunctional enzyme</keyword>
<evidence type="ECO:0000256" key="4">
    <source>
        <dbReference type="ARBA" id="ARBA00022553"/>
    </source>
</evidence>
<evidence type="ECO:0000256" key="7">
    <source>
        <dbReference type="ARBA" id="ARBA00023268"/>
    </source>
</evidence>
<dbReference type="SMART" id="SM01294">
    <property type="entry name" value="PKS_PP_betabranch"/>
    <property type="match status" value="2"/>
</dbReference>
<dbReference type="InterPro" id="IPR009081">
    <property type="entry name" value="PP-bd_ACP"/>
</dbReference>
<dbReference type="InterPro" id="IPR020807">
    <property type="entry name" value="PKS_DH"/>
</dbReference>
<dbReference type="PROSITE" id="PS00606">
    <property type="entry name" value="KS3_1"/>
    <property type="match status" value="2"/>
</dbReference>
<dbReference type="InterPro" id="IPR014043">
    <property type="entry name" value="Acyl_transferase_dom"/>
</dbReference>
<dbReference type="InterPro" id="IPR001227">
    <property type="entry name" value="Ac_transferase_dom_sf"/>
</dbReference>
<comment type="cofactor">
    <cofactor evidence="1">
        <name>pantetheine 4'-phosphate</name>
        <dbReference type="ChEBI" id="CHEBI:47942"/>
    </cofactor>
</comment>
<dbReference type="GO" id="GO:0004312">
    <property type="term" value="F:fatty acid synthase activity"/>
    <property type="evidence" value="ECO:0007669"/>
    <property type="project" value="TreeGrafter"/>
</dbReference>
<dbReference type="InterPro" id="IPR013968">
    <property type="entry name" value="PKS_KR"/>
</dbReference>
<dbReference type="FunFam" id="3.90.180.10:FF:000032">
    <property type="entry name" value="Probable polyketide synthase pks1"/>
    <property type="match status" value="1"/>
</dbReference>
<dbReference type="Gene3D" id="3.40.366.10">
    <property type="entry name" value="Malonyl-Coenzyme A Acyl Carrier Protein, domain 2"/>
    <property type="match status" value="2"/>
</dbReference>
<dbReference type="InterPro" id="IPR011032">
    <property type="entry name" value="GroES-like_sf"/>
</dbReference>
<feature type="domain" description="PKS/mFAS DH" evidence="13">
    <location>
        <begin position="952"/>
        <end position="1228"/>
    </location>
</feature>
<evidence type="ECO:0000259" key="12">
    <source>
        <dbReference type="PROSITE" id="PS52004"/>
    </source>
</evidence>
<dbReference type="Pfam" id="PF16197">
    <property type="entry name" value="KAsynt_C_assoc"/>
    <property type="match status" value="1"/>
</dbReference>
<dbReference type="EMBL" id="LAVA02000018">
    <property type="protein sequence ID" value="OIJ68203.1"/>
    <property type="molecule type" value="Genomic_DNA"/>
</dbReference>
<dbReference type="PANTHER" id="PTHR43775">
    <property type="entry name" value="FATTY ACID SYNTHASE"/>
    <property type="match status" value="1"/>
</dbReference>
<proteinExistence type="predicted"/>
<dbReference type="Gene3D" id="3.40.50.11460">
    <property type="match status" value="1"/>
</dbReference>
<dbReference type="FunFam" id="3.40.366.10:FF:000002">
    <property type="entry name" value="Probable polyketide synthase 2"/>
    <property type="match status" value="2"/>
</dbReference>
<evidence type="ECO:0000256" key="3">
    <source>
        <dbReference type="ARBA" id="ARBA00022450"/>
    </source>
</evidence>
<dbReference type="InterPro" id="IPR042104">
    <property type="entry name" value="PKS_dehydratase_sf"/>
</dbReference>
<keyword evidence="3" id="KW-0596">Phosphopantetheine</keyword>
<feature type="domain" description="Carrier" evidence="11">
    <location>
        <begin position="3837"/>
        <end position="3912"/>
    </location>
</feature>
<feature type="domain" description="PKS/mFAS DH" evidence="13">
    <location>
        <begin position="2737"/>
        <end position="3016"/>
    </location>
</feature>
<dbReference type="GO" id="GO:0004315">
    <property type="term" value="F:3-oxoacyl-[acyl-carrier-protein] synthase activity"/>
    <property type="evidence" value="ECO:0007669"/>
    <property type="project" value="InterPro"/>
</dbReference>
<dbReference type="GO" id="GO:0016491">
    <property type="term" value="F:oxidoreductase activity"/>
    <property type="evidence" value="ECO:0007669"/>
    <property type="project" value="InterPro"/>
</dbReference>
<feature type="active site" description="Proton acceptor; for dehydratase activity" evidence="9">
    <location>
        <position position="2769"/>
    </location>
</feature>
<dbReference type="InterPro" id="IPR014031">
    <property type="entry name" value="Ketoacyl_synth_C"/>
</dbReference>
<feature type="domain" description="Ketosynthase family 3 (KS3)" evidence="12">
    <location>
        <begin position="1828"/>
        <end position="2252"/>
    </location>
</feature>
<evidence type="ECO:0000256" key="5">
    <source>
        <dbReference type="ARBA" id="ARBA00022679"/>
    </source>
</evidence>
<dbReference type="InterPro" id="IPR036736">
    <property type="entry name" value="ACP-like_sf"/>
</dbReference>
<dbReference type="PROSITE" id="PS52019">
    <property type="entry name" value="PKS_MFAS_DH"/>
    <property type="match status" value="2"/>
</dbReference>
<dbReference type="OrthoDB" id="9778690at2"/>
<dbReference type="Gene3D" id="1.10.1200.10">
    <property type="entry name" value="ACP-like"/>
    <property type="match status" value="2"/>
</dbReference>
<dbReference type="InterPro" id="IPR016039">
    <property type="entry name" value="Thiolase-like"/>
</dbReference>
<dbReference type="SUPFAM" id="SSF47336">
    <property type="entry name" value="ACP-like"/>
    <property type="match status" value="2"/>
</dbReference>
<gene>
    <name evidence="14" type="ORF">WN71_009190</name>
</gene>
<feature type="domain" description="Carrier" evidence="11">
    <location>
        <begin position="1732"/>
        <end position="1807"/>
    </location>
</feature>
<dbReference type="PROSITE" id="PS01162">
    <property type="entry name" value="QOR_ZETA_CRYSTAL"/>
    <property type="match status" value="1"/>
</dbReference>
<dbReference type="InterPro" id="IPR018201">
    <property type="entry name" value="Ketoacyl_synth_AS"/>
</dbReference>
<dbReference type="PANTHER" id="PTHR43775:SF51">
    <property type="entry name" value="INACTIVE PHENOLPHTHIOCEROL SYNTHESIS POLYKETIDE SYNTHASE TYPE I PKS1-RELATED"/>
    <property type="match status" value="1"/>
</dbReference>
<accession>A0A1J4P0Q7</accession>
<comment type="caution">
    <text evidence="14">The sequence shown here is derived from an EMBL/GenBank/DDBJ whole genome shotgun (WGS) entry which is preliminary data.</text>
</comment>
<dbReference type="GO" id="GO:0033068">
    <property type="term" value="P:macrolide biosynthetic process"/>
    <property type="evidence" value="ECO:0007669"/>
    <property type="project" value="UniProtKB-ARBA"/>
</dbReference>
<dbReference type="Pfam" id="PF00109">
    <property type="entry name" value="ketoacyl-synt"/>
    <property type="match status" value="2"/>
</dbReference>
<keyword evidence="6" id="KW-0045">Antibiotic biosynthesis</keyword>
<feature type="region of interest" description="Disordered" evidence="10">
    <location>
        <begin position="2826"/>
        <end position="2865"/>
    </location>
</feature>
<keyword evidence="8" id="KW-0012">Acyltransferase</keyword>
<evidence type="ECO:0000256" key="9">
    <source>
        <dbReference type="PROSITE-ProRule" id="PRU01363"/>
    </source>
</evidence>
<dbReference type="FunFam" id="3.40.50.720:FF:000209">
    <property type="entry name" value="Polyketide synthase Pks12"/>
    <property type="match status" value="1"/>
</dbReference>
<dbReference type="InterPro" id="IPR020841">
    <property type="entry name" value="PKS_Beta-ketoAc_synthase_dom"/>
</dbReference>
<dbReference type="SMART" id="SM00829">
    <property type="entry name" value="PKS_ER"/>
    <property type="match status" value="1"/>
</dbReference>
<keyword evidence="15" id="KW-1185">Reference proteome</keyword>
<feature type="region of interest" description="C-terminal hotdog fold" evidence="9">
    <location>
        <begin position="1091"/>
        <end position="1228"/>
    </location>
</feature>
<evidence type="ECO:0000256" key="2">
    <source>
        <dbReference type="ARBA" id="ARBA00004792"/>
    </source>
</evidence>
<dbReference type="GO" id="GO:0031177">
    <property type="term" value="F:phosphopantetheine binding"/>
    <property type="evidence" value="ECO:0007669"/>
    <property type="project" value="InterPro"/>
</dbReference>
<dbReference type="Gene3D" id="3.40.50.720">
    <property type="entry name" value="NAD(P)-binding Rossmann-like Domain"/>
    <property type="match status" value="2"/>
</dbReference>
<dbReference type="GO" id="GO:0006633">
    <property type="term" value="P:fatty acid biosynthetic process"/>
    <property type="evidence" value="ECO:0007669"/>
    <property type="project" value="InterPro"/>
</dbReference>
<evidence type="ECO:0000256" key="10">
    <source>
        <dbReference type="SAM" id="MobiDB-lite"/>
    </source>
</evidence>
<dbReference type="PROSITE" id="PS00012">
    <property type="entry name" value="PHOSPHOPANTETHEINE"/>
    <property type="match status" value="1"/>
</dbReference>
<dbReference type="Pfam" id="PF00550">
    <property type="entry name" value="PP-binding"/>
    <property type="match status" value="2"/>
</dbReference>
<dbReference type="SUPFAM" id="SSF55048">
    <property type="entry name" value="Probable ACP-binding domain of malonyl-CoA ACP transacylase"/>
    <property type="match status" value="2"/>
</dbReference>
<dbReference type="InterPro" id="IPR016035">
    <property type="entry name" value="Acyl_Trfase/lysoPLipase"/>
</dbReference>
<feature type="active site" description="Proton donor; for dehydratase activity" evidence="9">
    <location>
        <position position="2936"/>
    </location>
</feature>
<dbReference type="Pfam" id="PF02801">
    <property type="entry name" value="Ketoacyl-synt_C"/>
    <property type="match status" value="2"/>
</dbReference>
<dbReference type="CDD" id="cd00833">
    <property type="entry name" value="PKS"/>
    <property type="match status" value="2"/>
</dbReference>
<evidence type="ECO:0000256" key="6">
    <source>
        <dbReference type="ARBA" id="ARBA00023194"/>
    </source>
</evidence>
<feature type="compositionally biased region" description="Low complexity" evidence="10">
    <location>
        <begin position="2851"/>
        <end position="2865"/>
    </location>
</feature>
<dbReference type="Pfam" id="PF08240">
    <property type="entry name" value="ADH_N"/>
    <property type="match status" value="1"/>
</dbReference>
<dbReference type="InterPro" id="IPR014030">
    <property type="entry name" value="Ketoacyl_synth_N"/>
</dbReference>
<feature type="domain" description="Ketosynthase family 3 (KS3)" evidence="12">
    <location>
        <begin position="38"/>
        <end position="464"/>
    </location>
</feature>
<dbReference type="FunFam" id="1.10.1200.10:FF:000007">
    <property type="entry name" value="Probable polyketide synthase pks17"/>
    <property type="match status" value="2"/>
</dbReference>
<dbReference type="InterPro" id="IPR049900">
    <property type="entry name" value="PKS_mFAS_DH"/>
</dbReference>
<organism evidence="14 15">
    <name type="scientific">Streptomyces mangrovisoli</name>
    <dbReference type="NCBI Taxonomy" id="1428628"/>
    <lineage>
        <taxon>Bacteria</taxon>
        <taxon>Bacillati</taxon>
        <taxon>Actinomycetota</taxon>
        <taxon>Actinomycetes</taxon>
        <taxon>Kitasatosporales</taxon>
        <taxon>Streptomycetaceae</taxon>
        <taxon>Streptomyces</taxon>
    </lineage>
</organism>
<dbReference type="PROSITE" id="PS50075">
    <property type="entry name" value="CARRIER"/>
    <property type="match status" value="2"/>
</dbReference>
<feature type="region of interest" description="N-terminal hotdog fold" evidence="9">
    <location>
        <begin position="2737"/>
        <end position="2862"/>
    </location>
</feature>
<dbReference type="SUPFAM" id="SSF50129">
    <property type="entry name" value="GroES-like"/>
    <property type="match status" value="1"/>
</dbReference>
<dbReference type="Pfam" id="PF13602">
    <property type="entry name" value="ADH_zinc_N_2"/>
    <property type="match status" value="1"/>
</dbReference>
<reference evidence="14" key="1">
    <citation type="submission" date="2016-10" db="EMBL/GenBank/DDBJ databases">
        <title>Genome sequence of Streptomyces mangrovisoli MUSC 149.</title>
        <authorList>
            <person name="Lee L.-H."/>
            <person name="Ser H.-L."/>
        </authorList>
    </citation>
    <scope>NUCLEOTIDE SEQUENCE [LARGE SCALE GENOMIC DNA]</scope>
    <source>
        <strain evidence="14">MUSC 149</strain>
    </source>
</reference>
<dbReference type="InterPro" id="IPR032821">
    <property type="entry name" value="PKS_assoc"/>
</dbReference>
<dbReference type="InterPro" id="IPR057326">
    <property type="entry name" value="KR_dom"/>
</dbReference>
<dbReference type="Gene3D" id="3.40.47.10">
    <property type="match status" value="2"/>
</dbReference>
<dbReference type="Proteomes" id="UP000034196">
    <property type="component" value="Unassembled WGS sequence"/>
</dbReference>
<dbReference type="SMART" id="SM00826">
    <property type="entry name" value="PKS_DH"/>
    <property type="match status" value="2"/>
</dbReference>
<evidence type="ECO:0000259" key="11">
    <source>
        <dbReference type="PROSITE" id="PS50075"/>
    </source>
</evidence>